<evidence type="ECO:0000313" key="1">
    <source>
        <dbReference type="EMBL" id="TFK61213.1"/>
    </source>
</evidence>
<keyword evidence="2" id="KW-1185">Reference proteome</keyword>
<dbReference type="Proteomes" id="UP000308600">
    <property type="component" value="Unassembled WGS sequence"/>
</dbReference>
<protein>
    <submittedName>
        <fullName evidence="1">Uncharacterized protein</fullName>
    </submittedName>
</protein>
<proteinExistence type="predicted"/>
<accession>A0ACD3A6A1</accession>
<gene>
    <name evidence="1" type="ORF">BDN72DRAFT_778495</name>
</gene>
<dbReference type="EMBL" id="ML208683">
    <property type="protein sequence ID" value="TFK61213.1"/>
    <property type="molecule type" value="Genomic_DNA"/>
</dbReference>
<organism evidence="1 2">
    <name type="scientific">Pluteus cervinus</name>
    <dbReference type="NCBI Taxonomy" id="181527"/>
    <lineage>
        <taxon>Eukaryota</taxon>
        <taxon>Fungi</taxon>
        <taxon>Dikarya</taxon>
        <taxon>Basidiomycota</taxon>
        <taxon>Agaricomycotina</taxon>
        <taxon>Agaricomycetes</taxon>
        <taxon>Agaricomycetidae</taxon>
        <taxon>Agaricales</taxon>
        <taxon>Pluteineae</taxon>
        <taxon>Pluteaceae</taxon>
        <taxon>Pluteus</taxon>
    </lineage>
</organism>
<sequence length="102" mass="10994">MTFHASLKGIKSNFRNSVISSTSFNLEPSAVSIDHTDGNVGYGLCALASLGSFDRRKSGYLVLFDMGILLEFDSGSIAFLPSGILQHGNTTLQDGEERYSIT</sequence>
<name>A0ACD3A6A1_9AGAR</name>
<evidence type="ECO:0000313" key="2">
    <source>
        <dbReference type="Proteomes" id="UP000308600"/>
    </source>
</evidence>
<reference evidence="1 2" key="1">
    <citation type="journal article" date="2019" name="Nat. Ecol. Evol.">
        <title>Megaphylogeny resolves global patterns of mushroom evolution.</title>
        <authorList>
            <person name="Varga T."/>
            <person name="Krizsan K."/>
            <person name="Foldi C."/>
            <person name="Dima B."/>
            <person name="Sanchez-Garcia M."/>
            <person name="Sanchez-Ramirez S."/>
            <person name="Szollosi G.J."/>
            <person name="Szarkandi J.G."/>
            <person name="Papp V."/>
            <person name="Albert L."/>
            <person name="Andreopoulos W."/>
            <person name="Angelini C."/>
            <person name="Antonin V."/>
            <person name="Barry K.W."/>
            <person name="Bougher N.L."/>
            <person name="Buchanan P."/>
            <person name="Buyck B."/>
            <person name="Bense V."/>
            <person name="Catcheside P."/>
            <person name="Chovatia M."/>
            <person name="Cooper J."/>
            <person name="Damon W."/>
            <person name="Desjardin D."/>
            <person name="Finy P."/>
            <person name="Geml J."/>
            <person name="Haridas S."/>
            <person name="Hughes K."/>
            <person name="Justo A."/>
            <person name="Karasinski D."/>
            <person name="Kautmanova I."/>
            <person name="Kiss B."/>
            <person name="Kocsube S."/>
            <person name="Kotiranta H."/>
            <person name="LaButti K.M."/>
            <person name="Lechner B.E."/>
            <person name="Liimatainen K."/>
            <person name="Lipzen A."/>
            <person name="Lukacs Z."/>
            <person name="Mihaltcheva S."/>
            <person name="Morgado L.N."/>
            <person name="Niskanen T."/>
            <person name="Noordeloos M.E."/>
            <person name="Ohm R.A."/>
            <person name="Ortiz-Santana B."/>
            <person name="Ovrebo C."/>
            <person name="Racz N."/>
            <person name="Riley R."/>
            <person name="Savchenko A."/>
            <person name="Shiryaev A."/>
            <person name="Soop K."/>
            <person name="Spirin V."/>
            <person name="Szebenyi C."/>
            <person name="Tomsovsky M."/>
            <person name="Tulloss R.E."/>
            <person name="Uehling J."/>
            <person name="Grigoriev I.V."/>
            <person name="Vagvolgyi C."/>
            <person name="Papp T."/>
            <person name="Martin F.M."/>
            <person name="Miettinen O."/>
            <person name="Hibbett D.S."/>
            <person name="Nagy L.G."/>
        </authorList>
    </citation>
    <scope>NUCLEOTIDE SEQUENCE [LARGE SCALE GENOMIC DNA]</scope>
    <source>
        <strain evidence="1 2">NL-1719</strain>
    </source>
</reference>